<evidence type="ECO:0000313" key="3">
    <source>
        <dbReference type="Proteomes" id="UP001610432"/>
    </source>
</evidence>
<evidence type="ECO:0000313" key="2">
    <source>
        <dbReference type="EMBL" id="KAL2864851.1"/>
    </source>
</evidence>
<sequence length="102" mass="11638">MQRSWDAPDNPGTSPMRRDVPWRWSRPPLSQPWRSTRILAQRGPSWAFLESVSFVPFVPFAPVAWTVDHPVPRWPCLKPPNPAQVLLIGIPQSPTISNPYLC</sequence>
<gene>
    <name evidence="2" type="ORF">BJX67DRAFT_360405</name>
</gene>
<dbReference type="Proteomes" id="UP001610432">
    <property type="component" value="Unassembled WGS sequence"/>
</dbReference>
<name>A0ABR4LK39_9EURO</name>
<organism evidence="2 3">
    <name type="scientific">Aspergillus lucknowensis</name>
    <dbReference type="NCBI Taxonomy" id="176173"/>
    <lineage>
        <taxon>Eukaryota</taxon>
        <taxon>Fungi</taxon>
        <taxon>Dikarya</taxon>
        <taxon>Ascomycota</taxon>
        <taxon>Pezizomycotina</taxon>
        <taxon>Eurotiomycetes</taxon>
        <taxon>Eurotiomycetidae</taxon>
        <taxon>Eurotiales</taxon>
        <taxon>Aspergillaceae</taxon>
        <taxon>Aspergillus</taxon>
        <taxon>Aspergillus subgen. Nidulantes</taxon>
    </lineage>
</organism>
<dbReference type="EMBL" id="JBFXLQ010000037">
    <property type="protein sequence ID" value="KAL2864851.1"/>
    <property type="molecule type" value="Genomic_DNA"/>
</dbReference>
<dbReference type="RefSeq" id="XP_070883830.1">
    <property type="nucleotide sequence ID" value="XM_071029768.1"/>
</dbReference>
<keyword evidence="3" id="KW-1185">Reference proteome</keyword>
<feature type="region of interest" description="Disordered" evidence="1">
    <location>
        <begin position="1"/>
        <end position="23"/>
    </location>
</feature>
<dbReference type="GeneID" id="98144840"/>
<comment type="caution">
    <text evidence="2">The sequence shown here is derived from an EMBL/GenBank/DDBJ whole genome shotgun (WGS) entry which is preliminary data.</text>
</comment>
<evidence type="ECO:0000256" key="1">
    <source>
        <dbReference type="SAM" id="MobiDB-lite"/>
    </source>
</evidence>
<reference evidence="2 3" key="1">
    <citation type="submission" date="2024-07" db="EMBL/GenBank/DDBJ databases">
        <title>Section-level genome sequencing and comparative genomics of Aspergillus sections Usti and Cavernicolus.</title>
        <authorList>
            <consortium name="Lawrence Berkeley National Laboratory"/>
            <person name="Nybo J.L."/>
            <person name="Vesth T.C."/>
            <person name="Theobald S."/>
            <person name="Frisvad J.C."/>
            <person name="Larsen T.O."/>
            <person name="Kjaerboelling I."/>
            <person name="Rothschild-Mancinelli K."/>
            <person name="Lyhne E.K."/>
            <person name="Kogle M.E."/>
            <person name="Barry K."/>
            <person name="Clum A."/>
            <person name="Na H."/>
            <person name="Ledsgaard L."/>
            <person name="Lin J."/>
            <person name="Lipzen A."/>
            <person name="Kuo A."/>
            <person name="Riley R."/>
            <person name="Mondo S."/>
            <person name="Labutti K."/>
            <person name="Haridas S."/>
            <person name="Pangalinan J."/>
            <person name="Salamov A.A."/>
            <person name="Simmons B.A."/>
            <person name="Magnuson J.K."/>
            <person name="Chen J."/>
            <person name="Drula E."/>
            <person name="Henrissat B."/>
            <person name="Wiebenga A."/>
            <person name="Lubbers R.J."/>
            <person name="Gomes A.C."/>
            <person name="Macurrencykelacurrency M.R."/>
            <person name="Stajich J."/>
            <person name="Grigoriev I.V."/>
            <person name="Mortensen U.H."/>
            <person name="De Vries R.P."/>
            <person name="Baker S.E."/>
            <person name="Andersen M.R."/>
        </authorList>
    </citation>
    <scope>NUCLEOTIDE SEQUENCE [LARGE SCALE GENOMIC DNA]</scope>
    <source>
        <strain evidence="2 3">CBS 449.75</strain>
    </source>
</reference>
<proteinExistence type="predicted"/>
<accession>A0ABR4LK39</accession>
<protein>
    <submittedName>
        <fullName evidence="2">Uncharacterized protein</fullName>
    </submittedName>
</protein>